<dbReference type="PANTHER" id="PTHR30486:SF6">
    <property type="entry name" value="TYPE IV PILUS RETRACTATION ATPASE PILT"/>
    <property type="match status" value="1"/>
</dbReference>
<dbReference type="RefSeq" id="WP_197534235.1">
    <property type="nucleotide sequence ID" value="NZ_CP036276.1"/>
</dbReference>
<dbReference type="InterPro" id="IPR050921">
    <property type="entry name" value="T4SS_GSP_E_ATPase"/>
</dbReference>
<feature type="region of interest" description="Disordered" evidence="2">
    <location>
        <begin position="371"/>
        <end position="391"/>
    </location>
</feature>
<evidence type="ECO:0000256" key="1">
    <source>
        <dbReference type="ARBA" id="ARBA00006611"/>
    </source>
</evidence>
<dbReference type="Proteomes" id="UP000319383">
    <property type="component" value="Chromosome"/>
</dbReference>
<dbReference type="CDD" id="cd01130">
    <property type="entry name" value="VirB11-like_ATPase"/>
    <property type="match status" value="1"/>
</dbReference>
<dbReference type="Gene3D" id="3.40.50.300">
    <property type="entry name" value="P-loop containing nucleotide triphosphate hydrolases"/>
    <property type="match status" value="1"/>
</dbReference>
<gene>
    <name evidence="4" type="ORF">Mal52_33660</name>
</gene>
<protein>
    <submittedName>
        <fullName evidence="4">Conjugal transfer protein</fullName>
    </submittedName>
</protein>
<evidence type="ECO:0000313" key="5">
    <source>
        <dbReference type="Proteomes" id="UP000319383"/>
    </source>
</evidence>
<evidence type="ECO:0000259" key="3">
    <source>
        <dbReference type="Pfam" id="PF00437"/>
    </source>
</evidence>
<sequence length="391" mass="43030">METVEIYRETLRHFLAPIQPLLDDPAVSEVMVVGYDTVYFETAGRIQQAESGFEDEPSLMAAVQNIAEFVGRRLDADNHSMDARLPDGSRVHVIIPPSSRRGVCLTIRKFQPATFTLPSLVDRGSMSDMAAEFLATSVLLHKNIIISGGTGTGKTSMLNALSAAVPDEERIVVIEDTSELQLNQPHTVYLEAQPPRPSGRGGVTIRDLFVDSLRMRPDRIIVGEVRRGEALELIQSMLSGHSGSLTTVHANTPRDAASRLETLCLMNDTGLPVHVARAQVASAIHLVVQISRLADGSRRVQTISEAIGLDDSDKYQWRDLFQFQAQGRDKDDRIQGELLPTGLRPTYADEPAAMGFEDRIQLTEGLFARSPEFARSSRSNGSHKTEKNTKS</sequence>
<dbReference type="PANTHER" id="PTHR30486">
    <property type="entry name" value="TWITCHING MOTILITY PROTEIN PILT"/>
    <property type="match status" value="1"/>
</dbReference>
<proteinExistence type="inferred from homology"/>
<feature type="domain" description="Bacterial type II secretion system protein E" evidence="3">
    <location>
        <begin position="16"/>
        <end position="298"/>
    </location>
</feature>
<reference evidence="4 5" key="1">
    <citation type="submission" date="2019-02" db="EMBL/GenBank/DDBJ databases">
        <title>Deep-cultivation of Planctomycetes and their phenomic and genomic characterization uncovers novel biology.</title>
        <authorList>
            <person name="Wiegand S."/>
            <person name="Jogler M."/>
            <person name="Boedeker C."/>
            <person name="Pinto D."/>
            <person name="Vollmers J."/>
            <person name="Rivas-Marin E."/>
            <person name="Kohn T."/>
            <person name="Peeters S.H."/>
            <person name="Heuer A."/>
            <person name="Rast P."/>
            <person name="Oberbeckmann S."/>
            <person name="Bunk B."/>
            <person name="Jeske O."/>
            <person name="Meyerdierks A."/>
            <person name="Storesund J.E."/>
            <person name="Kallscheuer N."/>
            <person name="Luecker S."/>
            <person name="Lage O.M."/>
            <person name="Pohl T."/>
            <person name="Merkel B.J."/>
            <person name="Hornburger P."/>
            <person name="Mueller R.-W."/>
            <person name="Bruemmer F."/>
            <person name="Labrenz M."/>
            <person name="Spormann A.M."/>
            <person name="Op den Camp H."/>
            <person name="Overmann J."/>
            <person name="Amann R."/>
            <person name="Jetten M.S.M."/>
            <person name="Mascher T."/>
            <person name="Medema M.H."/>
            <person name="Devos D.P."/>
            <person name="Kaster A.-K."/>
            <person name="Ovreas L."/>
            <person name="Rohde M."/>
            <person name="Galperin M.Y."/>
            <person name="Jogler C."/>
        </authorList>
    </citation>
    <scope>NUCLEOTIDE SEQUENCE [LARGE SCALE GENOMIC DNA]</scope>
    <source>
        <strain evidence="4 5">Mal52</strain>
    </source>
</reference>
<name>A0A517ZQX5_9PLAN</name>
<dbReference type="InterPro" id="IPR001482">
    <property type="entry name" value="T2SS/T4SS_dom"/>
</dbReference>
<dbReference type="Pfam" id="PF00437">
    <property type="entry name" value="T2SSE"/>
    <property type="match status" value="1"/>
</dbReference>
<dbReference type="AlphaFoldDB" id="A0A517ZQX5"/>
<dbReference type="Gene3D" id="3.30.450.380">
    <property type="match status" value="1"/>
</dbReference>
<keyword evidence="5" id="KW-1185">Reference proteome</keyword>
<organism evidence="4 5">
    <name type="scientific">Symmachiella dynata</name>
    <dbReference type="NCBI Taxonomy" id="2527995"/>
    <lineage>
        <taxon>Bacteria</taxon>
        <taxon>Pseudomonadati</taxon>
        <taxon>Planctomycetota</taxon>
        <taxon>Planctomycetia</taxon>
        <taxon>Planctomycetales</taxon>
        <taxon>Planctomycetaceae</taxon>
        <taxon>Symmachiella</taxon>
    </lineage>
</organism>
<dbReference type="GO" id="GO:0016887">
    <property type="term" value="F:ATP hydrolysis activity"/>
    <property type="evidence" value="ECO:0007669"/>
    <property type="project" value="InterPro"/>
</dbReference>
<dbReference type="SUPFAM" id="SSF52540">
    <property type="entry name" value="P-loop containing nucleoside triphosphate hydrolases"/>
    <property type="match status" value="1"/>
</dbReference>
<evidence type="ECO:0000313" key="4">
    <source>
        <dbReference type="EMBL" id="QDU44880.1"/>
    </source>
</evidence>
<dbReference type="KEGG" id="sdyn:Mal52_33660"/>
<dbReference type="InterPro" id="IPR027417">
    <property type="entry name" value="P-loop_NTPase"/>
</dbReference>
<evidence type="ECO:0000256" key="2">
    <source>
        <dbReference type="SAM" id="MobiDB-lite"/>
    </source>
</evidence>
<dbReference type="EMBL" id="CP036276">
    <property type="protein sequence ID" value="QDU44880.1"/>
    <property type="molecule type" value="Genomic_DNA"/>
</dbReference>
<comment type="similarity">
    <text evidence="1">Belongs to the GSP E family.</text>
</comment>
<accession>A0A517ZQX5</accession>